<keyword evidence="2" id="KW-0732">Signal</keyword>
<keyword evidence="4" id="KW-1185">Reference proteome</keyword>
<name>A0A9P6FYC1_9FUNG</name>
<evidence type="ECO:0000313" key="3">
    <source>
        <dbReference type="EMBL" id="KAF9583366.1"/>
    </source>
</evidence>
<organism evidence="3 4">
    <name type="scientific">Lunasporangiospora selenospora</name>
    <dbReference type="NCBI Taxonomy" id="979761"/>
    <lineage>
        <taxon>Eukaryota</taxon>
        <taxon>Fungi</taxon>
        <taxon>Fungi incertae sedis</taxon>
        <taxon>Mucoromycota</taxon>
        <taxon>Mortierellomycotina</taxon>
        <taxon>Mortierellomycetes</taxon>
        <taxon>Mortierellales</taxon>
        <taxon>Mortierellaceae</taxon>
        <taxon>Lunasporangiospora</taxon>
    </lineage>
</organism>
<comment type="caution">
    <text evidence="3">The sequence shown here is derived from an EMBL/GenBank/DDBJ whole genome shotgun (WGS) entry which is preliminary data.</text>
</comment>
<sequence length="764" mass="84255">MPCRKTRALARLWAFIVLTANVSHLVQSELVSVDKIALANGEASPSPLAGPPTLGTSAMVDRGGSNIVDGSDEDNQDQKPLETTMKHQIQVQASPFVAPPSDFPADEWGNTIPDFSQVGYRNGNVPLPQVPVKVTLQPSVDPRINDRDRIQEAIDFVGRLPLTQLLLRDGKTTVSVRGAVLLQAGIYHVNGALILNKSGVVLRGEGNGPDGTIVMATGRYKHDFIYLHGLLDSTFQGAPEYQAQYGDNRVMRPKNPYVIMDEKVAQVEDVYVPVGSRRVPVKDISNFSVGKEVVIERIANSAWVERLGMDRIPKRPLDPSRTMNWDSRQYELRYVRKITAIETLRRRSSIKEEVDTNQDGTLLKRSWIMRNRTSNPRPAQAPLLVDLPLHDATGAPPTSKASIPSSEGELGPRGGAKVDDDEDDYNVSNTKVPGYLILDIPLVMNIDPVYGSGVVYNFERETKIPSDVGLENLALWSDHDLKNAEDEHHGWFAVQIDHCQHCWVTDVKAKNFVSGIKASPGSKHITIQDCEIRDPISKPTEGGRRYMYMLQGQMGLVKRCTASDSRHDFMTGAKTPGPNVFVDSEGVRANNDAGPHDRWATGILYDNIKSTWLNVRNRGWMGSGQGWSGAFHVVYRCSTDEPSEFQSPPGATNWVIDFQGELGNQGVDFDGDDATILDVDAADQGKVPRSLYWSQLVARLGGDEARANRIEKLVGAAGKNVYPSPKPRAFMTEAQIQAASNMLKLMEAKAVARLRMTKAARRGH</sequence>
<feature type="chain" id="PRO_5040465644" description="Right handed beta helix region" evidence="2">
    <location>
        <begin position="29"/>
        <end position="764"/>
    </location>
</feature>
<dbReference type="AlphaFoldDB" id="A0A9P6FYC1"/>
<evidence type="ECO:0008006" key="5">
    <source>
        <dbReference type="Google" id="ProtNLM"/>
    </source>
</evidence>
<dbReference type="InterPro" id="IPR011050">
    <property type="entry name" value="Pectin_lyase_fold/virulence"/>
</dbReference>
<feature type="region of interest" description="Disordered" evidence="1">
    <location>
        <begin position="42"/>
        <end position="78"/>
    </location>
</feature>
<protein>
    <recommendedName>
        <fullName evidence="5">Right handed beta helix region</fullName>
    </recommendedName>
</protein>
<proteinExistence type="predicted"/>
<dbReference type="EMBL" id="JAABOA010000723">
    <property type="protein sequence ID" value="KAF9583366.1"/>
    <property type="molecule type" value="Genomic_DNA"/>
</dbReference>
<gene>
    <name evidence="3" type="ORF">BGW38_009664</name>
</gene>
<dbReference type="OrthoDB" id="509690at2759"/>
<accession>A0A9P6FYC1</accession>
<dbReference type="Proteomes" id="UP000780801">
    <property type="component" value="Unassembled WGS sequence"/>
</dbReference>
<evidence type="ECO:0000256" key="1">
    <source>
        <dbReference type="SAM" id="MobiDB-lite"/>
    </source>
</evidence>
<dbReference type="InterPro" id="IPR012334">
    <property type="entry name" value="Pectin_lyas_fold"/>
</dbReference>
<feature type="region of interest" description="Disordered" evidence="1">
    <location>
        <begin position="389"/>
        <end position="425"/>
    </location>
</feature>
<feature type="signal peptide" evidence="2">
    <location>
        <begin position="1"/>
        <end position="28"/>
    </location>
</feature>
<reference evidence="3" key="1">
    <citation type="journal article" date="2020" name="Fungal Divers.">
        <title>Resolving the Mortierellaceae phylogeny through synthesis of multi-gene phylogenetics and phylogenomics.</title>
        <authorList>
            <person name="Vandepol N."/>
            <person name="Liber J."/>
            <person name="Desiro A."/>
            <person name="Na H."/>
            <person name="Kennedy M."/>
            <person name="Barry K."/>
            <person name="Grigoriev I.V."/>
            <person name="Miller A.N."/>
            <person name="O'Donnell K."/>
            <person name="Stajich J.E."/>
            <person name="Bonito G."/>
        </authorList>
    </citation>
    <scope>NUCLEOTIDE SEQUENCE</scope>
    <source>
        <strain evidence="3">KOD1015</strain>
    </source>
</reference>
<dbReference type="SUPFAM" id="SSF51126">
    <property type="entry name" value="Pectin lyase-like"/>
    <property type="match status" value="1"/>
</dbReference>
<dbReference type="Gene3D" id="2.160.20.10">
    <property type="entry name" value="Single-stranded right-handed beta-helix, Pectin lyase-like"/>
    <property type="match status" value="2"/>
</dbReference>
<evidence type="ECO:0000256" key="2">
    <source>
        <dbReference type="SAM" id="SignalP"/>
    </source>
</evidence>
<evidence type="ECO:0000313" key="4">
    <source>
        <dbReference type="Proteomes" id="UP000780801"/>
    </source>
</evidence>